<protein>
    <submittedName>
        <fullName evidence="2">BZ3500_MvSof-1268-A1-R1_Chr1-1g00880 protein</fullName>
    </submittedName>
</protein>
<accession>A0A2X0MFB8</accession>
<reference evidence="3" key="1">
    <citation type="submission" date="2016-10" db="EMBL/GenBank/DDBJ databases">
        <authorList>
            <person name="Jeantristanb JTB J.-T."/>
            <person name="Ricardo R."/>
        </authorList>
    </citation>
    <scope>NUCLEOTIDE SEQUENCE [LARGE SCALE GENOMIC DNA]</scope>
</reference>
<proteinExistence type="predicted"/>
<evidence type="ECO:0000256" key="1">
    <source>
        <dbReference type="SAM" id="MobiDB-lite"/>
    </source>
</evidence>
<name>A0A2X0MFB8_9BASI</name>
<sequence>MDMRAPPNASARPRLVYTQAHARHSRGLARPPSSTHTVAPPPRQPCPNIPRFHNDSKASFRLGRGSWPPRVQDLSGLPDK</sequence>
<dbReference type="EMBL" id="FMWP01000013">
    <property type="protein sequence ID" value="SCZ88994.1"/>
    <property type="molecule type" value="Genomic_DNA"/>
</dbReference>
<feature type="compositionally biased region" description="Pro residues" evidence="1">
    <location>
        <begin position="39"/>
        <end position="48"/>
    </location>
</feature>
<feature type="region of interest" description="Disordered" evidence="1">
    <location>
        <begin position="21"/>
        <end position="80"/>
    </location>
</feature>
<dbReference type="AlphaFoldDB" id="A0A2X0MFB8"/>
<keyword evidence="3" id="KW-1185">Reference proteome</keyword>
<gene>
    <name evidence="2" type="ORF">BZ3500_MVSOF-1268-A1-R1_CHR1-1G00880</name>
</gene>
<organism evidence="2 3">
    <name type="scientific">Microbotryum saponariae</name>
    <dbReference type="NCBI Taxonomy" id="289078"/>
    <lineage>
        <taxon>Eukaryota</taxon>
        <taxon>Fungi</taxon>
        <taxon>Dikarya</taxon>
        <taxon>Basidiomycota</taxon>
        <taxon>Pucciniomycotina</taxon>
        <taxon>Microbotryomycetes</taxon>
        <taxon>Microbotryales</taxon>
        <taxon>Microbotryaceae</taxon>
        <taxon>Microbotryum</taxon>
    </lineage>
</organism>
<evidence type="ECO:0000313" key="2">
    <source>
        <dbReference type="EMBL" id="SCZ88994.1"/>
    </source>
</evidence>
<evidence type="ECO:0000313" key="3">
    <source>
        <dbReference type="Proteomes" id="UP000249723"/>
    </source>
</evidence>
<dbReference type="Proteomes" id="UP000249723">
    <property type="component" value="Unassembled WGS sequence"/>
</dbReference>